<dbReference type="GO" id="GO:0048471">
    <property type="term" value="C:perinuclear region of cytoplasm"/>
    <property type="evidence" value="ECO:0007669"/>
    <property type="project" value="TreeGrafter"/>
</dbReference>
<feature type="transmembrane region" description="Helical" evidence="10">
    <location>
        <begin position="131"/>
        <end position="158"/>
    </location>
</feature>
<dbReference type="GO" id="GO:0044325">
    <property type="term" value="F:transmembrane transporter binding"/>
    <property type="evidence" value="ECO:0007669"/>
    <property type="project" value="TreeGrafter"/>
</dbReference>
<dbReference type="Proteomes" id="UP000327493">
    <property type="component" value="Chromosome 8"/>
</dbReference>
<keyword evidence="8" id="KW-0449">Lipoprotein</keyword>
<dbReference type="GO" id="GO:0019901">
    <property type="term" value="F:protein kinase binding"/>
    <property type="evidence" value="ECO:0007669"/>
    <property type="project" value="TreeGrafter"/>
</dbReference>
<keyword evidence="4 9" id="KW-1003">Cell membrane</keyword>
<evidence type="ECO:0000313" key="12">
    <source>
        <dbReference type="Proteomes" id="UP000327493"/>
    </source>
</evidence>
<dbReference type="GO" id="GO:0005901">
    <property type="term" value="C:caveola"/>
    <property type="evidence" value="ECO:0007669"/>
    <property type="project" value="UniProtKB-SubCell"/>
</dbReference>
<dbReference type="GO" id="GO:0000139">
    <property type="term" value="C:Golgi membrane"/>
    <property type="evidence" value="ECO:0007669"/>
    <property type="project" value="UniProtKB-SubCell"/>
</dbReference>
<dbReference type="EMBL" id="VOFY01000008">
    <property type="protein sequence ID" value="KAA8590374.1"/>
    <property type="molecule type" value="Genomic_DNA"/>
</dbReference>
<keyword evidence="10" id="KW-0812">Transmembrane</keyword>
<dbReference type="PANTHER" id="PTHR10844">
    <property type="entry name" value="CAVEOLIN"/>
    <property type="match status" value="1"/>
</dbReference>
<evidence type="ECO:0000256" key="3">
    <source>
        <dbReference type="ARBA" id="ARBA00010988"/>
    </source>
</evidence>
<name>A0A5J5DA73_9PERO</name>
<dbReference type="GO" id="GO:0030154">
    <property type="term" value="P:cell differentiation"/>
    <property type="evidence" value="ECO:0007669"/>
    <property type="project" value="TreeGrafter"/>
</dbReference>
<comment type="function">
    <text evidence="9">May act as a scaffolding protein within caveolar membranes. Interacts directly with G-protein alpha subunits and can functionally regulate their activity.</text>
</comment>
<dbReference type="GO" id="GO:0070836">
    <property type="term" value="P:caveola assembly"/>
    <property type="evidence" value="ECO:0007669"/>
    <property type="project" value="InterPro"/>
</dbReference>
<dbReference type="GO" id="GO:0001937">
    <property type="term" value="P:negative regulation of endothelial cell proliferation"/>
    <property type="evidence" value="ECO:0007669"/>
    <property type="project" value="TreeGrafter"/>
</dbReference>
<comment type="subcellular location">
    <subcellularLocation>
        <location evidence="1 9">Cell membrane</location>
        <topology evidence="1 9">Peripheral membrane protein</topology>
    </subcellularLocation>
    <subcellularLocation>
        <location evidence="9">Golgi apparatus membrane</location>
        <topology evidence="9">Peripheral membrane protein</topology>
    </subcellularLocation>
    <subcellularLocation>
        <location evidence="9">Membrane</location>
        <location evidence="9">Caveola</location>
        <topology evidence="9">Peripheral membrane protein</topology>
    </subcellularLocation>
    <subcellularLocation>
        <location evidence="2">Membrane raft</location>
    </subcellularLocation>
</comment>
<gene>
    <name evidence="11" type="ORF">FQN60_014308</name>
</gene>
<sequence>MTGGLKDGEKEEVHSERIGLLSSFLAPSHDRFSHTRWGNEFLHPFIRKQGNIYKPNNKDMDNDSLNEKTMEDVHTKEIDLVNRDPKRINDDVVKVDFEDVIAEPAGTYSFDGVWKASFTTFTVTKYWCYRLLTALVGIPLALVWGIFFAILSFIHIWAVVPCIKSYLIEIHCVSRVYSICVHTFCDPLFEAMGKCFSSVRIRTTKEV</sequence>
<comment type="similarity">
    <text evidence="3 9">Belongs to the caveolin family.</text>
</comment>
<dbReference type="PROSITE" id="PS01210">
    <property type="entry name" value="CAVEOLIN"/>
    <property type="match status" value="1"/>
</dbReference>
<evidence type="ECO:0000256" key="1">
    <source>
        <dbReference type="ARBA" id="ARBA00004202"/>
    </source>
</evidence>
<dbReference type="GO" id="GO:0051480">
    <property type="term" value="P:regulation of cytosolic calcium ion concentration"/>
    <property type="evidence" value="ECO:0007669"/>
    <property type="project" value="TreeGrafter"/>
</dbReference>
<keyword evidence="12" id="KW-1185">Reference proteome</keyword>
<evidence type="ECO:0000256" key="7">
    <source>
        <dbReference type="ARBA" id="ARBA00023139"/>
    </source>
</evidence>
<dbReference type="AlphaFoldDB" id="A0A5J5DA73"/>
<dbReference type="InterPro" id="IPR001612">
    <property type="entry name" value="Caveolin"/>
</dbReference>
<reference evidence="11 12" key="1">
    <citation type="submission" date="2019-08" db="EMBL/GenBank/DDBJ databases">
        <title>A chromosome-level genome assembly, high-density linkage maps, and genome scans reveal the genomic architecture of hybrid incompatibilities underlying speciation via character displacement in darters (Percidae: Etheostominae).</title>
        <authorList>
            <person name="Moran R.L."/>
            <person name="Catchen J.M."/>
            <person name="Fuller R.C."/>
        </authorList>
    </citation>
    <scope>NUCLEOTIDE SEQUENCE [LARGE SCALE GENOMIC DNA]</scope>
    <source>
        <strain evidence="11">EspeVRDwgs_2016</strain>
        <tissue evidence="11">Muscle</tissue>
    </source>
</reference>
<keyword evidence="10" id="KW-1133">Transmembrane helix</keyword>
<proteinExistence type="inferred from homology"/>
<dbReference type="PANTHER" id="PTHR10844:SF18">
    <property type="entry name" value="CAVEOLIN-1"/>
    <property type="match status" value="1"/>
</dbReference>
<evidence type="ECO:0000256" key="5">
    <source>
        <dbReference type="ARBA" id="ARBA00023034"/>
    </source>
</evidence>
<evidence type="ECO:0000256" key="9">
    <source>
        <dbReference type="RuleBase" id="RU000680"/>
    </source>
</evidence>
<dbReference type="Pfam" id="PF01146">
    <property type="entry name" value="Caveolin"/>
    <property type="match status" value="1"/>
</dbReference>
<dbReference type="InterPro" id="IPR018361">
    <property type="entry name" value="Caveolin_CS"/>
</dbReference>
<keyword evidence="7" id="KW-0564">Palmitate</keyword>
<dbReference type="GO" id="GO:0005925">
    <property type="term" value="C:focal adhesion"/>
    <property type="evidence" value="ECO:0007669"/>
    <property type="project" value="TreeGrafter"/>
</dbReference>
<protein>
    <recommendedName>
        <fullName evidence="9">Caveolin</fullName>
    </recommendedName>
</protein>
<dbReference type="GO" id="GO:0042383">
    <property type="term" value="C:sarcolemma"/>
    <property type="evidence" value="ECO:0007669"/>
    <property type="project" value="TreeGrafter"/>
</dbReference>
<evidence type="ECO:0000256" key="10">
    <source>
        <dbReference type="SAM" id="Phobius"/>
    </source>
</evidence>
<organism evidence="11 12">
    <name type="scientific">Etheostoma spectabile</name>
    <name type="common">orangethroat darter</name>
    <dbReference type="NCBI Taxonomy" id="54343"/>
    <lineage>
        <taxon>Eukaryota</taxon>
        <taxon>Metazoa</taxon>
        <taxon>Chordata</taxon>
        <taxon>Craniata</taxon>
        <taxon>Vertebrata</taxon>
        <taxon>Euteleostomi</taxon>
        <taxon>Actinopterygii</taxon>
        <taxon>Neopterygii</taxon>
        <taxon>Teleostei</taxon>
        <taxon>Neoteleostei</taxon>
        <taxon>Acanthomorphata</taxon>
        <taxon>Eupercaria</taxon>
        <taxon>Perciformes</taxon>
        <taxon>Percoidei</taxon>
        <taxon>Percidae</taxon>
        <taxon>Etheostomatinae</taxon>
        <taxon>Etheostoma</taxon>
    </lineage>
</organism>
<evidence type="ECO:0000256" key="6">
    <source>
        <dbReference type="ARBA" id="ARBA00023136"/>
    </source>
</evidence>
<accession>A0A5J5DA73</accession>
<dbReference type="GO" id="GO:0031410">
    <property type="term" value="C:cytoplasmic vesicle"/>
    <property type="evidence" value="ECO:0007669"/>
    <property type="project" value="TreeGrafter"/>
</dbReference>
<dbReference type="GO" id="GO:0060090">
    <property type="term" value="F:molecular adaptor activity"/>
    <property type="evidence" value="ECO:0007669"/>
    <property type="project" value="TreeGrafter"/>
</dbReference>
<evidence type="ECO:0000256" key="2">
    <source>
        <dbReference type="ARBA" id="ARBA00004285"/>
    </source>
</evidence>
<evidence type="ECO:0000313" key="11">
    <source>
        <dbReference type="EMBL" id="KAA8590374.1"/>
    </source>
</evidence>
<comment type="caution">
    <text evidence="11">The sequence shown here is derived from an EMBL/GenBank/DDBJ whole genome shotgun (WGS) entry which is preliminary data.</text>
</comment>
<evidence type="ECO:0000256" key="4">
    <source>
        <dbReference type="ARBA" id="ARBA00022475"/>
    </source>
</evidence>
<keyword evidence="5 9" id="KW-0333">Golgi apparatus</keyword>
<evidence type="ECO:0000256" key="8">
    <source>
        <dbReference type="ARBA" id="ARBA00023288"/>
    </source>
</evidence>
<keyword evidence="6 9" id="KW-0472">Membrane</keyword>